<gene>
    <name evidence="9" type="ORF">C2E20_5313</name>
</gene>
<feature type="region of interest" description="Disordered" evidence="5">
    <location>
        <begin position="134"/>
        <end position="166"/>
    </location>
</feature>
<dbReference type="GO" id="GO:0046583">
    <property type="term" value="F:monoatomic cation efflux transmembrane transporter activity"/>
    <property type="evidence" value="ECO:0007669"/>
    <property type="project" value="TreeGrafter"/>
</dbReference>
<comment type="subcellular location">
    <subcellularLocation>
        <location evidence="1">Membrane</location>
        <topology evidence="1">Multi-pass membrane protein</topology>
    </subcellularLocation>
</comment>
<evidence type="ECO:0000256" key="1">
    <source>
        <dbReference type="ARBA" id="ARBA00004141"/>
    </source>
</evidence>
<evidence type="ECO:0000259" key="7">
    <source>
        <dbReference type="Pfam" id="PF01814"/>
    </source>
</evidence>
<feature type="transmembrane region" description="Helical" evidence="6">
    <location>
        <begin position="579"/>
        <end position="601"/>
    </location>
</feature>
<dbReference type="AlphaFoldDB" id="A0A2P6VB83"/>
<evidence type="ECO:0000313" key="10">
    <source>
        <dbReference type="Proteomes" id="UP000239649"/>
    </source>
</evidence>
<feature type="transmembrane region" description="Helical" evidence="6">
    <location>
        <begin position="722"/>
        <end position="742"/>
    </location>
</feature>
<dbReference type="InterPro" id="IPR012312">
    <property type="entry name" value="Hemerythrin-like"/>
</dbReference>
<sequence length="1004" mass="107277">MADPESGKTDLGALADGGPSAVVDALKRLPIAIVGRTTCPFCLEAVATLTAAAANVGGADAVSVFWVDKLEGGGTVFDALKKETGQKTVPYNYVNGELLGGCDDLKKLQAAGSLAPKLAAAAVAHGLTCAPPRKPVPSKAAKGAEGSTIATDSAHGDDRASAGSGHGAGEALLPDDSFVDLSLKPATGDDTPPAPLCLFWFPEVVDSNVIRLTAIQVVVCCILGIVWRTHTWAHYLILGLAVDGVGRVLFGPGPSPIAQVARCGAAFMTPKYRPGVPKQFAAACGTFMATAAAVFMFTSGYDPEEFIASCILGMYAALAFLEASIDFCMGCVMFGWAVKFGMVPPTVYSVGIAAKPEAEYTYEEAVKRLDLPDPQPVRLHYPGKPPSAVDIRYKTKLNDHDRQSFNVLKHTKIAHFNAVLGLCGLAVVWRAASLPAIGGAAGLSVSNTVGDVLTIIAVAAYCLMCMLYLAKACLHANKVCKEWFCPLRSNSFVIPPAALVLIAFCTAGRFDNATTLAKVLFWIDAPITLALALWLGARWITDPHSQEHINPATLMPATACFVCALVAPFLDPAHYTEPAFLWFSVALALALPLYVITFQRALLFNEPDDRQRLLKWTWVAAPAVACAAQVVLNAATGPAVEIGGQVFSGAFSNGAEWLSPSFTFASRMLYFIALGLGLMLGALFLTGHASRLKFDMSSWALGFPLDALAIATLMYAGAVPGILTNGMACAALAVASLATLVLSLHSLHSLLMGGIFVMDPKYGPLSQQILTHEAFRASGERLKAAAAALEAGNGGAVNAAALADFALQFRRYRLAHHWHANQEGSVIFPMFETYAPGLTGRSHNEHAEDEAKMERWAGLVEAAEGAVREGAGEAGAQALAVLHAEIPAFIDAFENHLRGEEEHLQRVGRKQLNLDLQKEMLRKIWDNTPPEVWAEYLPWTVANLPMHQQRVKFVRCWAVWVVPERAQLIGRWVALGVDQPTWERLAASVPEVVPRGASGWRRYF</sequence>
<feature type="transmembrane region" description="Helical" evidence="6">
    <location>
        <begin position="413"/>
        <end position="432"/>
    </location>
</feature>
<feature type="transmembrane region" description="Helical" evidence="6">
    <location>
        <begin position="209"/>
        <end position="227"/>
    </location>
</feature>
<dbReference type="Gene3D" id="1.50.10.150">
    <property type="entry name" value="Voltage-dependent anion channel"/>
    <property type="match status" value="1"/>
</dbReference>
<dbReference type="SUPFAM" id="SSF52833">
    <property type="entry name" value="Thioredoxin-like"/>
    <property type="match status" value="1"/>
</dbReference>
<feature type="transmembrane region" description="Helical" evidence="6">
    <location>
        <begin position="306"/>
        <end position="336"/>
    </location>
</feature>
<feature type="domain" description="DUF4395" evidence="8">
    <location>
        <begin position="205"/>
        <end position="338"/>
    </location>
</feature>
<dbReference type="Pfam" id="PF03595">
    <property type="entry name" value="SLAC1"/>
    <property type="match status" value="1"/>
</dbReference>
<organism evidence="9 10">
    <name type="scientific">Micractinium conductrix</name>
    <dbReference type="NCBI Taxonomy" id="554055"/>
    <lineage>
        <taxon>Eukaryota</taxon>
        <taxon>Viridiplantae</taxon>
        <taxon>Chlorophyta</taxon>
        <taxon>core chlorophytes</taxon>
        <taxon>Trebouxiophyceae</taxon>
        <taxon>Chlorellales</taxon>
        <taxon>Chlorellaceae</taxon>
        <taxon>Chlorella clade</taxon>
        <taxon>Micractinium</taxon>
    </lineage>
</organism>
<keyword evidence="2 6" id="KW-0812">Transmembrane</keyword>
<dbReference type="InterPro" id="IPR014025">
    <property type="entry name" value="Glutaredoxin_subgr"/>
</dbReference>
<keyword evidence="4 6" id="KW-0472">Membrane</keyword>
<feature type="transmembrane region" description="Helical" evidence="6">
    <location>
        <begin position="668"/>
        <end position="686"/>
    </location>
</feature>
<dbReference type="OrthoDB" id="510272at2759"/>
<protein>
    <submittedName>
        <fullName evidence="9">C4-dicarboxylate ABC transporter</fullName>
    </submittedName>
</protein>
<feature type="transmembrane region" description="Helical" evidence="6">
    <location>
        <begin position="516"/>
        <end position="537"/>
    </location>
</feature>
<evidence type="ECO:0000256" key="4">
    <source>
        <dbReference type="ARBA" id="ARBA00023136"/>
    </source>
</evidence>
<dbReference type="InterPro" id="IPR004695">
    <property type="entry name" value="SLAC1/Mae1/Ssu1/TehA"/>
</dbReference>
<dbReference type="PRINTS" id="PR00160">
    <property type="entry name" value="GLUTAREDOXIN"/>
</dbReference>
<evidence type="ECO:0000313" key="9">
    <source>
        <dbReference type="EMBL" id="PSC71350.1"/>
    </source>
</evidence>
<feature type="transmembrane region" description="Helical" evidence="6">
    <location>
        <begin position="698"/>
        <end position="716"/>
    </location>
</feature>
<dbReference type="PANTHER" id="PTHR37955">
    <property type="entry name" value="TELLURITE RESISTANCE PROTEIN TEHA"/>
    <property type="match status" value="1"/>
</dbReference>
<dbReference type="InterPro" id="IPR025508">
    <property type="entry name" value="DUF4395"/>
</dbReference>
<evidence type="ECO:0000259" key="8">
    <source>
        <dbReference type="Pfam" id="PF14340"/>
    </source>
</evidence>
<dbReference type="GO" id="GO:0005886">
    <property type="term" value="C:plasma membrane"/>
    <property type="evidence" value="ECO:0007669"/>
    <property type="project" value="TreeGrafter"/>
</dbReference>
<dbReference type="InterPro" id="IPR052951">
    <property type="entry name" value="Tellurite_res_ion_channel"/>
</dbReference>
<dbReference type="Gene3D" id="1.20.120.520">
    <property type="entry name" value="nmb1532 protein domain like"/>
    <property type="match status" value="1"/>
</dbReference>
<name>A0A2P6VB83_9CHLO</name>
<evidence type="ECO:0000256" key="6">
    <source>
        <dbReference type="SAM" id="Phobius"/>
    </source>
</evidence>
<dbReference type="PANTHER" id="PTHR37955:SF1">
    <property type="entry name" value="DEP DOMAIN-CONTAINING PROTEIN"/>
    <property type="match status" value="1"/>
</dbReference>
<feature type="domain" description="Hemerythrin-like" evidence="7">
    <location>
        <begin position="772"/>
        <end position="904"/>
    </location>
</feature>
<feature type="transmembrane region" description="Helical" evidence="6">
    <location>
        <begin position="452"/>
        <end position="470"/>
    </location>
</feature>
<comment type="caution">
    <text evidence="9">The sequence shown here is derived from an EMBL/GenBank/DDBJ whole genome shotgun (WGS) entry which is preliminary data.</text>
</comment>
<proteinExistence type="predicted"/>
<evidence type="ECO:0000256" key="3">
    <source>
        <dbReference type="ARBA" id="ARBA00022989"/>
    </source>
</evidence>
<dbReference type="PROSITE" id="PS51354">
    <property type="entry name" value="GLUTAREDOXIN_2"/>
    <property type="match status" value="1"/>
</dbReference>
<feature type="transmembrane region" description="Helical" evidence="6">
    <location>
        <begin position="491"/>
        <end position="510"/>
    </location>
</feature>
<dbReference type="InterPro" id="IPR038665">
    <property type="entry name" value="Voltage-dep_anion_channel_sf"/>
</dbReference>
<dbReference type="EMBL" id="LHPF02000015">
    <property type="protein sequence ID" value="PSC71350.1"/>
    <property type="molecule type" value="Genomic_DNA"/>
</dbReference>
<accession>A0A2P6VB83</accession>
<evidence type="ECO:0000256" key="5">
    <source>
        <dbReference type="SAM" id="MobiDB-lite"/>
    </source>
</evidence>
<dbReference type="Pfam" id="PF01814">
    <property type="entry name" value="Hemerythrin"/>
    <property type="match status" value="1"/>
</dbReference>
<evidence type="ECO:0000256" key="2">
    <source>
        <dbReference type="ARBA" id="ARBA00022692"/>
    </source>
</evidence>
<dbReference type="Gene3D" id="3.40.30.10">
    <property type="entry name" value="Glutaredoxin"/>
    <property type="match status" value="1"/>
</dbReference>
<keyword evidence="10" id="KW-1185">Reference proteome</keyword>
<dbReference type="Proteomes" id="UP000239649">
    <property type="component" value="Unassembled WGS sequence"/>
</dbReference>
<reference evidence="9 10" key="1">
    <citation type="journal article" date="2018" name="Plant J.">
        <title>Genome sequences of Chlorella sorokiniana UTEX 1602 and Micractinium conductrix SAG 241.80: implications to maltose excretion by a green alga.</title>
        <authorList>
            <person name="Arriola M.B."/>
            <person name="Velmurugan N."/>
            <person name="Zhang Y."/>
            <person name="Plunkett M.H."/>
            <person name="Hondzo H."/>
            <person name="Barney B.M."/>
        </authorList>
    </citation>
    <scope>NUCLEOTIDE SEQUENCE [LARGE SCALE GENOMIC DNA]</scope>
    <source>
        <strain evidence="9 10">SAG 241.80</strain>
    </source>
</reference>
<keyword evidence="3 6" id="KW-1133">Transmembrane helix</keyword>
<feature type="transmembrane region" description="Helical" evidence="6">
    <location>
        <begin position="280"/>
        <end position="300"/>
    </location>
</feature>
<dbReference type="InterPro" id="IPR036249">
    <property type="entry name" value="Thioredoxin-like_sf"/>
</dbReference>
<feature type="transmembrane region" description="Helical" evidence="6">
    <location>
        <begin position="549"/>
        <end position="567"/>
    </location>
</feature>
<dbReference type="Pfam" id="PF14340">
    <property type="entry name" value="DUF4395"/>
    <property type="match status" value="1"/>
</dbReference>
<dbReference type="CDD" id="cd12108">
    <property type="entry name" value="Hr-like"/>
    <property type="match status" value="1"/>
</dbReference>